<organism evidence="1 2">
    <name type="scientific">Sclerotinia nivalis</name>
    <dbReference type="NCBI Taxonomy" id="352851"/>
    <lineage>
        <taxon>Eukaryota</taxon>
        <taxon>Fungi</taxon>
        <taxon>Dikarya</taxon>
        <taxon>Ascomycota</taxon>
        <taxon>Pezizomycotina</taxon>
        <taxon>Leotiomycetes</taxon>
        <taxon>Helotiales</taxon>
        <taxon>Sclerotiniaceae</taxon>
        <taxon>Sclerotinia</taxon>
    </lineage>
</organism>
<dbReference type="AlphaFoldDB" id="A0A9X0DEA3"/>
<proteinExistence type="predicted"/>
<comment type="caution">
    <text evidence="1">The sequence shown here is derived from an EMBL/GenBank/DDBJ whole genome shotgun (WGS) entry which is preliminary data.</text>
</comment>
<reference evidence="1" key="1">
    <citation type="submission" date="2022-11" db="EMBL/GenBank/DDBJ databases">
        <title>Genome Resource of Sclerotinia nivalis Strain SnTB1, a Plant Pathogen Isolated from American Ginseng.</title>
        <authorList>
            <person name="Fan S."/>
        </authorList>
    </citation>
    <scope>NUCLEOTIDE SEQUENCE</scope>
    <source>
        <strain evidence="1">SnTB1</strain>
    </source>
</reference>
<evidence type="ECO:0000313" key="2">
    <source>
        <dbReference type="Proteomes" id="UP001152300"/>
    </source>
</evidence>
<keyword evidence="2" id="KW-1185">Reference proteome</keyword>
<sequence>METTKEIEGNLQKFTTYALSFHPILKYGENIDHIDLDLSLCTTWPEDVIKCISWYMHTHDQYQVPVKMRNRSKNSIVFDVTSFLLSKTTYDSKPWVVGYVRKRCHRLMKDLITTWYAQGYLTKTQNIFRKSLMFKECWERAREQLVRLKSDESNILGNEESFAKAGDIGPADGNSKKVRQYMAVDDTTTINTYDRLDLVEDWISK</sequence>
<accession>A0A9X0DEA3</accession>
<evidence type="ECO:0000313" key="1">
    <source>
        <dbReference type="EMBL" id="KAJ8058412.1"/>
    </source>
</evidence>
<name>A0A9X0DEA3_9HELO</name>
<gene>
    <name evidence="1" type="ORF">OCU04_012601</name>
</gene>
<dbReference type="EMBL" id="JAPEIS010000016">
    <property type="protein sequence ID" value="KAJ8058412.1"/>
    <property type="molecule type" value="Genomic_DNA"/>
</dbReference>
<dbReference type="Proteomes" id="UP001152300">
    <property type="component" value="Unassembled WGS sequence"/>
</dbReference>
<protein>
    <submittedName>
        <fullName evidence="1">Uncharacterized protein</fullName>
    </submittedName>
</protein>